<proteinExistence type="predicted"/>
<dbReference type="Gene3D" id="3.40.50.1820">
    <property type="entry name" value="alpha/beta hydrolase"/>
    <property type="match status" value="1"/>
</dbReference>
<dbReference type="Pfam" id="PF00975">
    <property type="entry name" value="Thioesterase"/>
    <property type="match status" value="1"/>
</dbReference>
<dbReference type="SMART" id="SM00824">
    <property type="entry name" value="PKS_TE"/>
    <property type="match status" value="1"/>
</dbReference>
<dbReference type="InterPro" id="IPR029058">
    <property type="entry name" value="AB_hydrolase_fold"/>
</dbReference>
<dbReference type="SUPFAM" id="SSF53474">
    <property type="entry name" value="alpha/beta-Hydrolases"/>
    <property type="match status" value="1"/>
</dbReference>
<evidence type="ECO:0000259" key="1">
    <source>
        <dbReference type="SMART" id="SM00824"/>
    </source>
</evidence>
<organism evidence="2 3">
    <name type="scientific">Nocardia otitidiscaviarum</name>
    <dbReference type="NCBI Taxonomy" id="1823"/>
    <lineage>
        <taxon>Bacteria</taxon>
        <taxon>Bacillati</taxon>
        <taxon>Actinomycetota</taxon>
        <taxon>Actinomycetes</taxon>
        <taxon>Mycobacteriales</taxon>
        <taxon>Nocardiaceae</taxon>
        <taxon>Nocardia</taxon>
    </lineage>
</organism>
<protein>
    <submittedName>
        <fullName evidence="2">Alpha/beta fold hydrolase</fullName>
    </submittedName>
</protein>
<dbReference type="GO" id="GO:0016787">
    <property type="term" value="F:hydrolase activity"/>
    <property type="evidence" value="ECO:0007669"/>
    <property type="project" value="UniProtKB-KW"/>
</dbReference>
<gene>
    <name evidence="2" type="ORF">FOH10_16605</name>
</gene>
<dbReference type="KEGG" id="nod:FOH10_16605"/>
<evidence type="ECO:0000313" key="3">
    <source>
        <dbReference type="Proteomes" id="UP000317039"/>
    </source>
</evidence>
<accession>A0A516NXA4</accession>
<dbReference type="Proteomes" id="UP000317039">
    <property type="component" value="Chromosome"/>
</dbReference>
<dbReference type="AlphaFoldDB" id="A0A516NXA4"/>
<evidence type="ECO:0000313" key="2">
    <source>
        <dbReference type="EMBL" id="QDP83536.1"/>
    </source>
</evidence>
<feature type="domain" description="Thioesterase TesA-like" evidence="1">
    <location>
        <begin position="39"/>
        <end position="251"/>
    </location>
</feature>
<reference evidence="2 3" key="1">
    <citation type="submission" date="2019-07" db="EMBL/GenBank/DDBJ databases">
        <title>Complete Genome Sequence and Methylome Analysis of Nocardia otitidis-caviarum NEB252.</title>
        <authorList>
            <person name="Fomenkov A."/>
            <person name="Anton B.P."/>
            <person name="Vincze T."/>
            <person name="Roberts R.J."/>
        </authorList>
    </citation>
    <scope>NUCLEOTIDE SEQUENCE [LARGE SCALE GENOMIC DNA]</scope>
    <source>
        <strain evidence="2 3">NEB252</strain>
    </source>
</reference>
<dbReference type="InterPro" id="IPR001031">
    <property type="entry name" value="Thioesterase"/>
</dbReference>
<dbReference type="EMBL" id="CP041695">
    <property type="protein sequence ID" value="QDP83536.1"/>
    <property type="molecule type" value="Genomic_DNA"/>
</dbReference>
<keyword evidence="2" id="KW-0378">Hydrolase</keyword>
<sequence length="264" mass="28787">MELARVAARLRPVFHGPDELDRRPNPVPLARGPHRPRLICFPAVVAMSGAHQYARFAATLRDRRDTVVLPEPGFGAGERLPATVAALAEAQAQAVLEHAAGEPYALLGYSSGGWIAHEVAARLEQTDSPPTAVVLVDTYLPLEMNPRLSRAFTHGLFARRSELVSMDHVSLTAMGRYFEVFGAWEPQRIGVPTLFLRAADALPDTDETPLADADWGPSWKLCDADLTVAGDHFTIVGEHVEDAARAVDSWLTALPVTTEQERNT</sequence>
<name>A0A516NXA4_9NOCA</name>
<dbReference type="InterPro" id="IPR020802">
    <property type="entry name" value="TesA-like"/>
</dbReference>